<feature type="region of interest" description="Disordered" evidence="1">
    <location>
        <begin position="1"/>
        <end position="20"/>
    </location>
</feature>
<evidence type="ECO:0000313" key="4">
    <source>
        <dbReference type="Proteomes" id="UP000581206"/>
    </source>
</evidence>
<feature type="compositionally biased region" description="Pro residues" evidence="1">
    <location>
        <begin position="702"/>
        <end position="717"/>
    </location>
</feature>
<dbReference type="CDD" id="cd13973">
    <property type="entry name" value="PK_MviN-like"/>
    <property type="match status" value="1"/>
</dbReference>
<dbReference type="EMBL" id="JAAXOX010000015">
    <property type="protein sequence ID" value="NKY24417.1"/>
    <property type="molecule type" value="Genomic_DNA"/>
</dbReference>
<proteinExistence type="predicted"/>
<feature type="compositionally biased region" description="Low complexity" evidence="1">
    <location>
        <begin position="461"/>
        <end position="475"/>
    </location>
</feature>
<sequence>MADQRPGTPPAGARRGATGATVGGRYRLARPLVPDLPGAEPWAATDTILDRPVRVDLISGPRTGAALDAARRAALVTEPRLTRILQVAQDGDLGIVVTEQVEGRTLAELAGAGPIAPDQVRAIVGEVAAALEEARRRGLHHLALRPGAVVITPAGRVSVRGLAVDGALIGHADTRAHAASRRDAIDLIRLLYAGLTGRWPAPPTTTGALPTFAEWSHSGAPGDEPADPDPGLPAAADNTPPGDLVPGTPADLDTLCSVTLGPHEDGPHSPGEVVRELEPWRPVHPQELYRAADAGRWPTVTTGAAGGAAGSVGGAGRRAESWLPAGAGGAGAAGGAPVAGAAVAGAAMGSAAVAGAAAASSVAGGAAAAGSGAGAVVPSGAGAEADVAKAGAAGAVSRARASAAGAADTAGPSPATSAPARPSAVGRTIATPDTATSTPGDDDPTPEQPAPWIATGAGHSADAPAPEAPPVAWAPLRPATDGAEPSTPAADQSTTGTSAAANPGSRPDGATRAEAPATPTQNRTGGSEAEADDPADGSSPVAPPRATAAASTPERPTPVPQSSASAASAPDTTTPGSGTSAPAEPGNAAPATAQPTPAPDAPRTATPSEPPTRPGSPTSDGPTASASTPPTGISAMTDQKKPTPSEGADAGGAATPARQSVRQSFVSGDGAGARRPGTPPPAIPPRTSTRPAAGTAAGATTPSPPATPAPQQAPPATAPRQSSGATPPSSPAPATAAAPAGGSGGGSGTPDWGLPFDPESQRPARAPRTQFDPTRWVLGLVGVGLVVVLVIAIGNVTRPWGAGRDDTAGTAVTAQPTAAPSEDASAPPAEEEQPAAPVVAPVIAGITTIDPSDDNGEKEELIGRINDGDPNTAWYTHTYNRPDFAGFKDAVGIAITLAEPATVNEVILEVNGSGGNVEVRATDAANPTAGDILASGPLNGHTVLTLSQPTETQNIVLWFTALAQTPDGKNRIEISELSVG</sequence>
<feature type="compositionally biased region" description="Polar residues" evidence="1">
    <location>
        <begin position="489"/>
        <end position="500"/>
    </location>
</feature>
<keyword evidence="2" id="KW-1133">Transmembrane helix</keyword>
<organism evidence="3 4">
    <name type="scientific">Cellulomonas denverensis</name>
    <dbReference type="NCBI Taxonomy" id="264297"/>
    <lineage>
        <taxon>Bacteria</taxon>
        <taxon>Bacillati</taxon>
        <taxon>Actinomycetota</taxon>
        <taxon>Actinomycetes</taxon>
        <taxon>Micrococcales</taxon>
        <taxon>Cellulomonadaceae</taxon>
        <taxon>Cellulomonas</taxon>
    </lineage>
</organism>
<evidence type="ECO:0008006" key="5">
    <source>
        <dbReference type="Google" id="ProtNLM"/>
    </source>
</evidence>
<reference evidence="3 4" key="1">
    <citation type="submission" date="2020-04" db="EMBL/GenBank/DDBJ databases">
        <title>MicrobeNet Type strains.</title>
        <authorList>
            <person name="Nicholson A.C."/>
        </authorList>
    </citation>
    <scope>NUCLEOTIDE SEQUENCE [LARGE SCALE GENOMIC DNA]</scope>
    <source>
        <strain evidence="3 4">ATCC BAA-788</strain>
    </source>
</reference>
<dbReference type="RefSeq" id="WP_168631541.1">
    <property type="nucleotide sequence ID" value="NZ_BONL01000021.1"/>
</dbReference>
<gene>
    <name evidence="3" type="ORF">HGA03_17290</name>
</gene>
<evidence type="ECO:0000313" key="3">
    <source>
        <dbReference type="EMBL" id="NKY24417.1"/>
    </source>
</evidence>
<keyword evidence="2" id="KW-0812">Transmembrane</keyword>
<feature type="compositionally biased region" description="Low complexity" evidence="1">
    <location>
        <begin position="405"/>
        <end position="424"/>
    </location>
</feature>
<dbReference type="Proteomes" id="UP000581206">
    <property type="component" value="Unassembled WGS sequence"/>
</dbReference>
<dbReference type="SUPFAM" id="SSF56112">
    <property type="entry name" value="Protein kinase-like (PK-like)"/>
    <property type="match status" value="1"/>
</dbReference>
<evidence type="ECO:0000256" key="2">
    <source>
        <dbReference type="SAM" id="Phobius"/>
    </source>
</evidence>
<feature type="compositionally biased region" description="Polar residues" evidence="1">
    <location>
        <begin position="615"/>
        <end position="637"/>
    </location>
</feature>
<comment type="caution">
    <text evidence="3">The sequence shown here is derived from an EMBL/GenBank/DDBJ whole genome shotgun (WGS) entry which is preliminary data.</text>
</comment>
<feature type="compositionally biased region" description="Polar residues" evidence="1">
    <location>
        <begin position="657"/>
        <end position="666"/>
    </location>
</feature>
<feature type="region of interest" description="Disordered" evidence="1">
    <location>
        <begin position="798"/>
        <end position="836"/>
    </location>
</feature>
<accession>A0A7X6KY93</accession>
<feature type="region of interest" description="Disordered" evidence="1">
    <location>
        <begin position="215"/>
        <end position="244"/>
    </location>
</feature>
<feature type="compositionally biased region" description="Low complexity" evidence="1">
    <location>
        <begin position="816"/>
        <end position="836"/>
    </location>
</feature>
<feature type="transmembrane region" description="Helical" evidence="2">
    <location>
        <begin position="776"/>
        <end position="796"/>
    </location>
</feature>
<protein>
    <recommendedName>
        <fullName evidence="5">Protein kinase domain-containing protein</fullName>
    </recommendedName>
</protein>
<keyword evidence="4" id="KW-1185">Reference proteome</keyword>
<feature type="compositionally biased region" description="Low complexity" evidence="1">
    <location>
        <begin position="538"/>
        <end position="575"/>
    </location>
</feature>
<feature type="compositionally biased region" description="Low complexity" evidence="1">
    <location>
        <begin position="585"/>
        <end position="607"/>
    </location>
</feature>
<feature type="compositionally biased region" description="Low complexity" evidence="1">
    <location>
        <begin position="10"/>
        <end position="20"/>
    </location>
</feature>
<evidence type="ECO:0000256" key="1">
    <source>
        <dbReference type="SAM" id="MobiDB-lite"/>
    </source>
</evidence>
<feature type="compositionally biased region" description="Low complexity" evidence="1">
    <location>
        <begin position="718"/>
        <end position="740"/>
    </location>
</feature>
<keyword evidence="2" id="KW-0472">Membrane</keyword>
<dbReference type="Gene3D" id="1.10.510.10">
    <property type="entry name" value="Transferase(Phosphotransferase) domain 1"/>
    <property type="match status" value="1"/>
</dbReference>
<feature type="region of interest" description="Disordered" evidence="1">
    <location>
        <begin position="405"/>
        <end position="768"/>
    </location>
</feature>
<dbReference type="AlphaFoldDB" id="A0A7X6KY93"/>
<feature type="compositionally biased region" description="Low complexity" evidence="1">
    <location>
        <begin position="685"/>
        <end position="701"/>
    </location>
</feature>
<dbReference type="InterPro" id="IPR011009">
    <property type="entry name" value="Kinase-like_dom_sf"/>
</dbReference>
<name>A0A7X6KY93_9CELL</name>